<gene>
    <name evidence="4" type="ORF">H0264_18310</name>
</gene>
<evidence type="ECO:0000313" key="5">
    <source>
        <dbReference type="Proteomes" id="UP000515512"/>
    </source>
</evidence>
<evidence type="ECO:0000256" key="1">
    <source>
        <dbReference type="ARBA" id="ARBA00022987"/>
    </source>
</evidence>
<sequence length="260" mass="28301">MTTAETSGTQEVSNTALLIYGIVRADAEPKAEGIGKNPAPVQTIKHGKIAALVSEVPVDQPLERAEDLQAFSRVVDGLVADMPVIPIRFGAALADPAAVEEGLLEPNADRFEAALDELAGHAEYLVKGQYVEQTVLREILQENEHAAALRETLRDAPLDVGRDERIALGEMINSALEYKRQVDGSTIVEALRQLTEHLALRPPTHEEEVADIAVLLPLDKEEELVRVVNDIGAQWTNRVDMRVVGPLAAWDFVAAEAPEQ</sequence>
<protein>
    <submittedName>
        <fullName evidence="4">GvpL/GvpF family gas vesicle protein</fullName>
    </submittedName>
</protein>
<dbReference type="InterPro" id="IPR009430">
    <property type="entry name" value="GvpL/GvpF"/>
</dbReference>
<dbReference type="PANTHER" id="PTHR36852:SF1">
    <property type="entry name" value="PROTEIN GVPL 2"/>
    <property type="match status" value="1"/>
</dbReference>
<reference evidence="4 5" key="1">
    <citation type="submission" date="2020-07" db="EMBL/GenBank/DDBJ databases">
        <authorList>
            <person name="Zhuang K."/>
            <person name="Ran Y."/>
        </authorList>
    </citation>
    <scope>NUCLEOTIDE SEQUENCE [LARGE SCALE GENOMIC DNA]</scope>
    <source>
        <strain evidence="4 5">WCH-YHL-001</strain>
    </source>
</reference>
<dbReference type="RefSeq" id="WP_181585085.1">
    <property type="nucleotide sequence ID" value="NZ_CP059399.1"/>
</dbReference>
<dbReference type="Proteomes" id="UP000515512">
    <property type="component" value="Chromosome"/>
</dbReference>
<organism evidence="4 5">
    <name type="scientific">Nocardia huaxiensis</name>
    <dbReference type="NCBI Taxonomy" id="2755382"/>
    <lineage>
        <taxon>Bacteria</taxon>
        <taxon>Bacillati</taxon>
        <taxon>Actinomycetota</taxon>
        <taxon>Actinomycetes</taxon>
        <taxon>Mycobacteriales</taxon>
        <taxon>Nocardiaceae</taxon>
        <taxon>Nocardia</taxon>
    </lineage>
</organism>
<evidence type="ECO:0000256" key="3">
    <source>
        <dbReference type="ARBA" id="ARBA00035643"/>
    </source>
</evidence>
<dbReference type="Pfam" id="PF06386">
    <property type="entry name" value="GvpL_GvpF"/>
    <property type="match status" value="1"/>
</dbReference>
<dbReference type="PANTHER" id="PTHR36852">
    <property type="entry name" value="PROTEIN GVPL 2"/>
    <property type="match status" value="1"/>
</dbReference>
<comment type="similarity">
    <text evidence="3">Belongs to the gas vesicle GvpF/GvpL family.</text>
</comment>
<name>A0A7D6ZNE1_9NOCA</name>
<dbReference type="GO" id="GO:0031411">
    <property type="term" value="C:gas vesicle"/>
    <property type="evidence" value="ECO:0007669"/>
    <property type="project" value="UniProtKB-SubCell"/>
</dbReference>
<keyword evidence="5" id="KW-1185">Reference proteome</keyword>
<evidence type="ECO:0000256" key="2">
    <source>
        <dbReference type="ARBA" id="ARBA00035108"/>
    </source>
</evidence>
<dbReference type="GO" id="GO:0031412">
    <property type="term" value="P:gas vesicle organization"/>
    <property type="evidence" value="ECO:0007669"/>
    <property type="project" value="InterPro"/>
</dbReference>
<proteinExistence type="inferred from homology"/>
<accession>A0A7D6ZNE1</accession>
<dbReference type="KEGG" id="nhu:H0264_18310"/>
<dbReference type="AlphaFoldDB" id="A0A7D6ZNE1"/>
<evidence type="ECO:0000313" key="4">
    <source>
        <dbReference type="EMBL" id="QLY33920.1"/>
    </source>
</evidence>
<keyword evidence="1" id="KW-0304">Gas vesicle</keyword>
<dbReference type="EMBL" id="CP059399">
    <property type="protein sequence ID" value="QLY33920.1"/>
    <property type="molecule type" value="Genomic_DNA"/>
</dbReference>
<comment type="subcellular location">
    <subcellularLocation>
        <location evidence="2">Gas vesicle</location>
    </subcellularLocation>
</comment>